<comment type="caution">
    <text evidence="1">The sequence shown here is derived from an EMBL/GenBank/DDBJ whole genome shotgun (WGS) entry which is preliminary data.</text>
</comment>
<gene>
    <name evidence="1" type="ORF">OX90_11365</name>
</gene>
<name>A0ABR5JPP5_9PSED</name>
<reference evidence="1 2" key="2">
    <citation type="submission" date="2015-09" db="EMBL/GenBank/DDBJ databases">
        <title>Genome analysis of Pseudomonas syringae pv. porri LMG.</title>
        <authorList>
            <person name="Rombouts S."/>
        </authorList>
    </citation>
    <scope>NUCLEOTIDE SEQUENCE [LARGE SCALE GENOMIC DNA]</scope>
    <source>
        <strain evidence="1 2">LMG 28496</strain>
    </source>
</reference>
<keyword evidence="2" id="KW-1185">Reference proteome</keyword>
<reference evidence="1 2" key="1">
    <citation type="submission" date="2014-12" db="EMBL/GenBank/DDBJ databases">
        <authorList>
            <person name="Baeyen S."/>
        </authorList>
    </citation>
    <scope>NUCLEOTIDE SEQUENCE [LARGE SCALE GENOMIC DNA]</scope>
    <source>
        <strain evidence="1 2">LMG 28496</strain>
    </source>
</reference>
<accession>A0ABR5JPP5</accession>
<organism evidence="1 2">
    <name type="scientific">Pseudomonas coronafaciens pv. porri</name>
    <dbReference type="NCBI Taxonomy" id="83964"/>
    <lineage>
        <taxon>Bacteria</taxon>
        <taxon>Pseudomonadati</taxon>
        <taxon>Pseudomonadota</taxon>
        <taxon>Gammaproteobacteria</taxon>
        <taxon>Pseudomonadales</taxon>
        <taxon>Pseudomonadaceae</taxon>
        <taxon>Pseudomonas</taxon>
        <taxon>Pseudomonas coronafaciens</taxon>
    </lineage>
</organism>
<proteinExistence type="predicted"/>
<dbReference type="EMBL" id="JUEU01000118">
    <property type="protein sequence ID" value="KOP59474.1"/>
    <property type="molecule type" value="Genomic_DNA"/>
</dbReference>
<dbReference type="Proteomes" id="UP000037201">
    <property type="component" value="Unassembled WGS sequence"/>
</dbReference>
<protein>
    <submittedName>
        <fullName evidence="1">Uncharacterized protein</fullName>
    </submittedName>
</protein>
<dbReference type="RefSeq" id="WP_053486530.1">
    <property type="nucleotide sequence ID" value="NZ_JUEU01000118.1"/>
</dbReference>
<sequence>MNEKFHKQIQNRVSTELYNKIKQNESVQNFTALDVQEIKNSCFFEYELLEESGEFISIPSLHTSLAELDLEVVRDLIIRLESILKPEKPEVFSKASGQSFTNFVRGYFRYLTELFVERYIEKAIAYTKNPDDDFRKNPKEPASWRTSVNTNDGKESFDLMTIQNSEVIYDGKSTRLNKLIEGLIANSSKSQKNTSKREMIDLDNWIISLTNEKYEDIIKKRRAH</sequence>
<evidence type="ECO:0000313" key="1">
    <source>
        <dbReference type="EMBL" id="KOP59474.1"/>
    </source>
</evidence>
<evidence type="ECO:0000313" key="2">
    <source>
        <dbReference type="Proteomes" id="UP000037201"/>
    </source>
</evidence>